<reference evidence="1 2" key="2">
    <citation type="submission" date="2016-06" db="EMBL/GenBank/DDBJ databases">
        <title>Pedobacter psychrophilus sp. nov., isolated from Antarctic fragmentary rock.</title>
        <authorList>
            <person name="Svec P."/>
        </authorList>
    </citation>
    <scope>NUCLEOTIDE SEQUENCE [LARGE SCALE GENOMIC DNA]</scope>
    <source>
        <strain evidence="1 2">CCM 8644</strain>
    </source>
</reference>
<accession>A0A179DH49</accession>
<dbReference type="EMBL" id="LWHJ01000022">
    <property type="protein sequence ID" value="OAQ40406.1"/>
    <property type="molecule type" value="Genomic_DNA"/>
</dbReference>
<evidence type="ECO:0000313" key="1">
    <source>
        <dbReference type="EMBL" id="OAQ40406.1"/>
    </source>
</evidence>
<evidence type="ECO:0008006" key="3">
    <source>
        <dbReference type="Google" id="ProtNLM"/>
    </source>
</evidence>
<reference evidence="1 2" key="1">
    <citation type="submission" date="2016-04" db="EMBL/GenBank/DDBJ databases">
        <authorList>
            <person name="Evans L.H."/>
            <person name="Alamgir A."/>
            <person name="Owens N."/>
            <person name="Weber N.D."/>
            <person name="Virtaneva K."/>
            <person name="Barbian K."/>
            <person name="Babar A."/>
            <person name="Rosenke K."/>
        </authorList>
    </citation>
    <scope>NUCLEOTIDE SEQUENCE [LARGE SCALE GENOMIC DNA]</scope>
    <source>
        <strain evidence="1 2">CCM 8644</strain>
    </source>
</reference>
<protein>
    <recommendedName>
        <fullName evidence="3">Outer membrane protein beta-barrel domain-containing protein</fullName>
    </recommendedName>
</protein>
<dbReference type="OrthoDB" id="1150878at2"/>
<dbReference type="RefSeq" id="WP_068821644.1">
    <property type="nucleotide sequence ID" value="NZ_LWHJ01000022.1"/>
</dbReference>
<keyword evidence="2" id="KW-1185">Reference proteome</keyword>
<dbReference type="AlphaFoldDB" id="A0A179DH49"/>
<name>A0A179DH49_9SPHI</name>
<organism evidence="1 2">
    <name type="scientific">Pedobacter psychrophilus</name>
    <dbReference type="NCBI Taxonomy" id="1826909"/>
    <lineage>
        <taxon>Bacteria</taxon>
        <taxon>Pseudomonadati</taxon>
        <taxon>Bacteroidota</taxon>
        <taxon>Sphingobacteriia</taxon>
        <taxon>Sphingobacteriales</taxon>
        <taxon>Sphingobacteriaceae</taxon>
        <taxon>Pedobacter</taxon>
    </lineage>
</organism>
<dbReference type="STRING" id="1826909.A5893_05510"/>
<gene>
    <name evidence="1" type="ORF">A5893_05510</name>
</gene>
<sequence>MLGGGPYLAYAIAGNAEIYTSTITNVNSFVEDREKRDINYGNEMSDDFSPFDLGLNFLVGYQIKKGWLLNFNYSQGIANILPKKQRVNEIKAINGAFQICLGYEF</sequence>
<comment type="caution">
    <text evidence="1">The sequence shown here is derived from an EMBL/GenBank/DDBJ whole genome shotgun (WGS) entry which is preliminary data.</text>
</comment>
<dbReference type="Proteomes" id="UP000078459">
    <property type="component" value="Unassembled WGS sequence"/>
</dbReference>
<evidence type="ECO:0000313" key="2">
    <source>
        <dbReference type="Proteomes" id="UP000078459"/>
    </source>
</evidence>
<proteinExistence type="predicted"/>